<dbReference type="GO" id="GO:0005737">
    <property type="term" value="C:cytoplasm"/>
    <property type="evidence" value="ECO:0007669"/>
    <property type="project" value="UniProtKB-SubCell"/>
</dbReference>
<feature type="domain" description="CheB-type methylesterase" evidence="9">
    <location>
        <begin position="163"/>
        <end position="357"/>
    </location>
</feature>
<sequence length="358" mass="37074">MSAAVAATAHPVRVMIVDDSAVVRGMVTRWLEEAGFIIAAIAVDGGQALRKLADTSVDVCLLDIEMPVMSGLEALPKLLAAKPDLRVIMASTLTERGAEVTLRALDLGAADYIAKPSANKLGGADLYRKDLIEKVRHLGARAARPAPPQAAPRPTLAPPSSDPAGPIEAVVVASSTGGPPALRRFIAGLGADWTSPILIAQHMPPGFTRTLAQMLDPISHLTAREAQNGEPIVPGVIYVAPGDYHMTVRAAGGGGPSIHLDQGPEVNYCRPSADPLFESAARFWKGRVLGVVLTGMGRDGRDGAAVLAKVGGTIIAQDEATSVVWGMPGAVANAGLAEAVLPLDQIGPYIASRARSVA</sequence>
<comment type="catalytic activity">
    <reaction evidence="3 4">
        <text>[protein]-L-glutamate 5-O-methyl ester + H2O = L-glutamyl-[protein] + methanol + H(+)</text>
        <dbReference type="Rhea" id="RHEA:23236"/>
        <dbReference type="Rhea" id="RHEA-COMP:10208"/>
        <dbReference type="Rhea" id="RHEA-COMP:10311"/>
        <dbReference type="ChEBI" id="CHEBI:15377"/>
        <dbReference type="ChEBI" id="CHEBI:15378"/>
        <dbReference type="ChEBI" id="CHEBI:17790"/>
        <dbReference type="ChEBI" id="CHEBI:29973"/>
        <dbReference type="ChEBI" id="CHEBI:82795"/>
        <dbReference type="EC" id="3.1.1.61"/>
    </reaction>
</comment>
<dbReference type="InterPro" id="IPR008248">
    <property type="entry name" value="CheB-like"/>
</dbReference>
<dbReference type="KEGG" id="ccs:CCNA_00633"/>
<dbReference type="PhylomeDB" id="A0A0H3C477"/>
<dbReference type="GeneID" id="7330032"/>
<dbReference type="SUPFAM" id="SSF52738">
    <property type="entry name" value="Methylesterase CheB, C-terminal domain"/>
    <property type="match status" value="1"/>
</dbReference>
<comment type="catalytic activity">
    <reaction evidence="4">
        <text>L-glutaminyl-[protein] + H2O = L-glutamyl-[protein] + NH4(+)</text>
        <dbReference type="Rhea" id="RHEA:16441"/>
        <dbReference type="Rhea" id="RHEA-COMP:10207"/>
        <dbReference type="Rhea" id="RHEA-COMP:10208"/>
        <dbReference type="ChEBI" id="CHEBI:15377"/>
        <dbReference type="ChEBI" id="CHEBI:28938"/>
        <dbReference type="ChEBI" id="CHEBI:29973"/>
        <dbReference type="ChEBI" id="CHEBI:30011"/>
        <dbReference type="EC" id="3.5.1.44"/>
    </reaction>
</comment>
<evidence type="ECO:0000259" key="8">
    <source>
        <dbReference type="PROSITE" id="PS50110"/>
    </source>
</evidence>
<dbReference type="PROSITE" id="PS50110">
    <property type="entry name" value="RESPONSE_REGULATORY"/>
    <property type="match status" value="1"/>
</dbReference>
<dbReference type="CDD" id="cd16432">
    <property type="entry name" value="CheB_Rec"/>
    <property type="match status" value="1"/>
</dbReference>
<dbReference type="EC" id="3.1.1.61" evidence="4"/>
<dbReference type="EC" id="3.5.1.44" evidence="4"/>
<evidence type="ECO:0000259" key="9">
    <source>
        <dbReference type="PROSITE" id="PS50122"/>
    </source>
</evidence>
<evidence type="ECO:0000256" key="2">
    <source>
        <dbReference type="ARBA" id="ARBA00022801"/>
    </source>
</evidence>
<name>A0A0H3C477_CAUVN</name>
<keyword evidence="4" id="KW-0963">Cytoplasm</keyword>
<dbReference type="AlphaFoldDB" id="A0A0H3C477"/>
<dbReference type="RefSeq" id="YP_002516006.1">
    <property type="nucleotide sequence ID" value="NC_011916.1"/>
</dbReference>
<dbReference type="RefSeq" id="WP_010918484.1">
    <property type="nucleotide sequence ID" value="NC_011916.1"/>
</dbReference>
<evidence type="ECO:0000256" key="4">
    <source>
        <dbReference type="HAMAP-Rule" id="MF_00099"/>
    </source>
</evidence>
<comment type="similarity">
    <text evidence="4">Belongs to the CheB family.</text>
</comment>
<evidence type="ECO:0000313" key="10">
    <source>
        <dbReference type="EMBL" id="ACL94098.1"/>
    </source>
</evidence>
<dbReference type="GO" id="GO:0050568">
    <property type="term" value="F:protein-glutamine glutaminase activity"/>
    <property type="evidence" value="ECO:0007669"/>
    <property type="project" value="UniProtKB-UniRule"/>
</dbReference>
<proteinExistence type="inferred from homology"/>
<keyword evidence="11" id="KW-1185">Reference proteome</keyword>
<dbReference type="GO" id="GO:0006935">
    <property type="term" value="P:chemotaxis"/>
    <property type="evidence" value="ECO:0007669"/>
    <property type="project" value="UniProtKB-UniRule"/>
</dbReference>
<dbReference type="PANTHER" id="PTHR42872:SF3">
    <property type="entry name" value="PROTEIN-GLUTAMATE METHYLESTERASE_PROTEIN-GLUTAMINE GLUTAMINASE 1"/>
    <property type="match status" value="1"/>
</dbReference>
<dbReference type="PIRSF" id="PIRSF000876">
    <property type="entry name" value="RR_chemtxs_CheB"/>
    <property type="match status" value="1"/>
</dbReference>
<evidence type="ECO:0000256" key="5">
    <source>
        <dbReference type="PROSITE-ProRule" id="PRU00050"/>
    </source>
</evidence>
<feature type="domain" description="Response regulatory" evidence="8">
    <location>
        <begin position="13"/>
        <end position="130"/>
    </location>
</feature>
<evidence type="ECO:0000256" key="7">
    <source>
        <dbReference type="SAM" id="MobiDB-lite"/>
    </source>
</evidence>
<feature type="active site" evidence="4 5">
    <location>
        <position position="202"/>
    </location>
</feature>
<dbReference type="PANTHER" id="PTHR42872">
    <property type="entry name" value="PROTEIN-GLUTAMATE METHYLESTERASE/PROTEIN-GLUTAMINE GLUTAMINASE"/>
    <property type="match status" value="1"/>
</dbReference>
<feature type="active site" evidence="4 5">
    <location>
        <position position="299"/>
    </location>
</feature>
<dbReference type="Proteomes" id="UP000001364">
    <property type="component" value="Chromosome"/>
</dbReference>
<organism evidence="10 11">
    <name type="scientific">Caulobacter vibrioides (strain NA1000 / CB15N)</name>
    <name type="common">Caulobacter crescentus</name>
    <dbReference type="NCBI Taxonomy" id="565050"/>
    <lineage>
        <taxon>Bacteria</taxon>
        <taxon>Pseudomonadati</taxon>
        <taxon>Pseudomonadota</taxon>
        <taxon>Alphaproteobacteria</taxon>
        <taxon>Caulobacterales</taxon>
        <taxon>Caulobacteraceae</taxon>
        <taxon>Caulobacter</taxon>
    </lineage>
</organism>
<comment type="function">
    <text evidence="4">Involved in chemotaxis. Part of a chemotaxis signal transduction system that modulates chemotaxis in response to various stimuli. Catalyzes the demethylation of specific methylglutamate residues introduced into the chemoreceptors (methyl-accepting chemotaxis proteins or MCP) by CheR. Also mediates the irreversible deamidation of specific glutamine residues to glutamic acid.</text>
</comment>
<feature type="active site" evidence="4 5">
    <location>
        <position position="175"/>
    </location>
</feature>
<evidence type="ECO:0000256" key="1">
    <source>
        <dbReference type="ARBA" id="ARBA00022500"/>
    </source>
</evidence>
<evidence type="ECO:0000256" key="3">
    <source>
        <dbReference type="ARBA" id="ARBA00048267"/>
    </source>
</evidence>
<comment type="domain">
    <text evidence="4">Contains a C-terminal catalytic domain, and an N-terminal region which modulates catalytic activity.</text>
</comment>
<dbReference type="CDD" id="cd17541">
    <property type="entry name" value="REC_CheB-like"/>
    <property type="match status" value="1"/>
</dbReference>
<dbReference type="Pfam" id="PF00072">
    <property type="entry name" value="Response_reg"/>
    <property type="match status" value="1"/>
</dbReference>
<keyword evidence="2 4" id="KW-0378">Hydrolase</keyword>
<dbReference type="Gene3D" id="3.40.50.180">
    <property type="entry name" value="Methylesterase CheB, C-terminal domain"/>
    <property type="match status" value="1"/>
</dbReference>
<dbReference type="SUPFAM" id="SSF52172">
    <property type="entry name" value="CheY-like"/>
    <property type="match status" value="1"/>
</dbReference>
<dbReference type="PATRIC" id="fig|565050.3.peg.626"/>
<dbReference type="OrthoDB" id="9791760at2"/>
<accession>A0A0H3C477</accession>
<comment type="PTM">
    <text evidence="4">Phosphorylated by CheA. Phosphorylation of the N-terminal regulatory domain activates the methylesterase activity.</text>
</comment>
<dbReference type="EMBL" id="CP001340">
    <property type="protein sequence ID" value="ACL94098.1"/>
    <property type="molecule type" value="Genomic_DNA"/>
</dbReference>
<dbReference type="InterPro" id="IPR011006">
    <property type="entry name" value="CheY-like_superfamily"/>
</dbReference>
<dbReference type="GO" id="GO:0008984">
    <property type="term" value="F:protein-glutamate methylesterase activity"/>
    <property type="evidence" value="ECO:0007669"/>
    <property type="project" value="UniProtKB-UniRule"/>
</dbReference>
<keyword evidence="1 4" id="KW-0145">Chemotaxis</keyword>
<feature type="modified residue" description="4-aspartylphosphate" evidence="4 6">
    <location>
        <position position="63"/>
    </location>
</feature>
<dbReference type="HAMAP" id="MF_00099">
    <property type="entry name" value="CheB_chemtxs"/>
    <property type="match status" value="1"/>
</dbReference>
<evidence type="ECO:0000313" key="11">
    <source>
        <dbReference type="Proteomes" id="UP000001364"/>
    </source>
</evidence>
<dbReference type="Gene3D" id="3.40.50.2300">
    <property type="match status" value="1"/>
</dbReference>
<comment type="subcellular location">
    <subcellularLocation>
        <location evidence="4">Cytoplasm</location>
    </subcellularLocation>
</comment>
<evidence type="ECO:0000256" key="6">
    <source>
        <dbReference type="PROSITE-ProRule" id="PRU00169"/>
    </source>
</evidence>
<dbReference type="GO" id="GO:0000156">
    <property type="term" value="F:phosphorelay response regulator activity"/>
    <property type="evidence" value="ECO:0007669"/>
    <property type="project" value="InterPro"/>
</dbReference>
<dbReference type="HOGENOM" id="CLU_000445_51_0_5"/>
<reference evidence="10 11" key="1">
    <citation type="journal article" date="2010" name="J. Bacteriol.">
        <title>The genetic basis of laboratory adaptation in Caulobacter crescentus.</title>
        <authorList>
            <person name="Marks M.E."/>
            <person name="Castro-Rojas C.M."/>
            <person name="Teiling C."/>
            <person name="Du L."/>
            <person name="Kapatral V."/>
            <person name="Walunas T.L."/>
            <person name="Crosson S."/>
        </authorList>
    </citation>
    <scope>NUCLEOTIDE SEQUENCE [LARGE SCALE GENOMIC DNA]</scope>
    <source>
        <strain evidence="11">NA1000 / CB15N</strain>
    </source>
</reference>
<protein>
    <recommendedName>
        <fullName evidence="4">Protein-glutamate methylesterase/protein-glutamine glutaminase</fullName>
        <ecNumber evidence="4">3.1.1.61</ecNumber>
        <ecNumber evidence="4">3.5.1.44</ecNumber>
    </recommendedName>
</protein>
<keyword evidence="4 6" id="KW-0597">Phosphoprotein</keyword>
<feature type="compositionally biased region" description="Pro residues" evidence="7">
    <location>
        <begin position="145"/>
        <end position="161"/>
    </location>
</feature>
<dbReference type="NCBIfam" id="NF001965">
    <property type="entry name" value="PRK00742.1"/>
    <property type="match status" value="1"/>
</dbReference>
<dbReference type="InterPro" id="IPR035909">
    <property type="entry name" value="CheB_C"/>
</dbReference>
<dbReference type="InterPro" id="IPR000673">
    <property type="entry name" value="Sig_transdc_resp-reg_Me-estase"/>
</dbReference>
<dbReference type="SMART" id="SM00448">
    <property type="entry name" value="REC"/>
    <property type="match status" value="1"/>
</dbReference>
<dbReference type="InterPro" id="IPR001789">
    <property type="entry name" value="Sig_transdc_resp-reg_receiver"/>
</dbReference>
<feature type="region of interest" description="Disordered" evidence="7">
    <location>
        <begin position="142"/>
        <end position="164"/>
    </location>
</feature>
<dbReference type="PROSITE" id="PS50122">
    <property type="entry name" value="CHEB"/>
    <property type="match status" value="1"/>
</dbReference>
<gene>
    <name evidence="10" type="primary">cheBII</name>
    <name evidence="4" type="synonym">cheB</name>
    <name evidence="10" type="ordered locus">CCNA_00633</name>
</gene>
<dbReference type="Pfam" id="PF01339">
    <property type="entry name" value="CheB_methylest"/>
    <property type="match status" value="1"/>
</dbReference>